<evidence type="ECO:0000259" key="3">
    <source>
        <dbReference type="Pfam" id="PF01156"/>
    </source>
</evidence>
<sequence length="314" mass="33774">MTIPIIFDTDPGIDDAAALSILLTNSAFDVRLVTTVAGNVSVDKTTLNALKLTHYFNRQDVKVARGAEKPLVKPFKDAAAIHGESGMPGYDFGTLSTQTIAEEAVVAMHQTIQASREPITLVAVGAFTNIAMLIQRFPDDLQKIERLVIMGGSLSGGNLTSVAEFNVFTDPDAAKIVFESGLSITMLGLDVTEKAVLTTDSLATLAQINETGRMLSALFDHYADHTGTGKPMHDVNTLYYLLHPEKYQMRDIWIDVVTSGPAIGATVGDILQSSHDTTNAHVALDIDGPAFNAWFLLMVAQIDDANINAGKLEK</sequence>
<dbReference type="NCBIfam" id="NF008036">
    <property type="entry name" value="PRK10768.1"/>
    <property type="match status" value="1"/>
</dbReference>
<comment type="caution">
    <text evidence="4">The sequence shown here is derived from an EMBL/GenBank/DDBJ whole genome shotgun (WGS) entry which is preliminary data.</text>
</comment>
<dbReference type="Pfam" id="PF01156">
    <property type="entry name" value="IU_nuc_hydro"/>
    <property type="match status" value="1"/>
</dbReference>
<keyword evidence="2" id="KW-0326">Glycosidase</keyword>
<protein>
    <submittedName>
        <fullName evidence="4">Ribonucleoside hydrolase RihC</fullName>
    </submittedName>
</protein>
<accession>A0A1X0VCY4</accession>
<name>A0A1X0VCY4_LEUPS</name>
<dbReference type="RefSeq" id="WP_004914263.1">
    <property type="nucleotide sequence ID" value="NZ_MPLS01000021.1"/>
</dbReference>
<evidence type="ECO:0000256" key="1">
    <source>
        <dbReference type="ARBA" id="ARBA00022801"/>
    </source>
</evidence>
<proteinExistence type="predicted"/>
<dbReference type="GO" id="GO:0008477">
    <property type="term" value="F:purine nucleosidase activity"/>
    <property type="evidence" value="ECO:0007669"/>
    <property type="project" value="TreeGrafter"/>
</dbReference>
<gene>
    <name evidence="4" type="ORF">BMR96_06450</name>
</gene>
<dbReference type="PANTHER" id="PTHR12304">
    <property type="entry name" value="INOSINE-URIDINE PREFERRING NUCLEOSIDE HYDROLASE"/>
    <property type="match status" value="1"/>
</dbReference>
<dbReference type="EMBL" id="MPLS01000021">
    <property type="protein sequence ID" value="ORI97558.1"/>
    <property type="molecule type" value="Genomic_DNA"/>
</dbReference>
<dbReference type="GO" id="GO:0006152">
    <property type="term" value="P:purine nucleoside catabolic process"/>
    <property type="evidence" value="ECO:0007669"/>
    <property type="project" value="TreeGrafter"/>
</dbReference>
<evidence type="ECO:0000313" key="4">
    <source>
        <dbReference type="EMBL" id="ORI97558.1"/>
    </source>
</evidence>
<dbReference type="CDD" id="cd02651">
    <property type="entry name" value="nuc_hydro_IU_UC_XIUA"/>
    <property type="match status" value="1"/>
</dbReference>
<dbReference type="InterPro" id="IPR001910">
    <property type="entry name" value="Inosine/uridine_hydrolase_dom"/>
</dbReference>
<dbReference type="InterPro" id="IPR036452">
    <property type="entry name" value="Ribo_hydro-like"/>
</dbReference>
<reference evidence="4 5" key="1">
    <citation type="journal article" date="2017" name="Front. Microbiol.">
        <title>Genomic Characterization of Dairy Associated Leuconostoc Species and Diversity of Leuconostocs in Undefined Mixed Mesophilic Starter Cultures.</title>
        <authorList>
            <person name="Frantzen C.A."/>
            <person name="Kot W."/>
            <person name="Pedersen T.B."/>
            <person name="Ardo Y.M."/>
            <person name="Broadbent J.R."/>
            <person name="Neve H."/>
            <person name="Hansen L.H."/>
            <person name="Dal Bello F."/>
            <person name="Ostlie H.M."/>
            <person name="Kleppen H.P."/>
            <person name="Vogensen F.K."/>
            <person name="Holo H."/>
        </authorList>
    </citation>
    <scope>NUCLEOTIDE SEQUENCE [LARGE SCALE GENOMIC DNA]</scope>
    <source>
        <strain evidence="4 5">LMGCF08</strain>
    </source>
</reference>
<dbReference type="Proteomes" id="UP000192288">
    <property type="component" value="Unassembled WGS sequence"/>
</dbReference>
<dbReference type="SUPFAM" id="SSF53590">
    <property type="entry name" value="Nucleoside hydrolase"/>
    <property type="match status" value="1"/>
</dbReference>
<dbReference type="InterPro" id="IPR023186">
    <property type="entry name" value="IUNH"/>
</dbReference>
<dbReference type="Gene3D" id="3.90.245.10">
    <property type="entry name" value="Ribonucleoside hydrolase-like"/>
    <property type="match status" value="1"/>
</dbReference>
<dbReference type="AlphaFoldDB" id="A0A1X0VCY4"/>
<evidence type="ECO:0000256" key="2">
    <source>
        <dbReference type="ARBA" id="ARBA00023295"/>
    </source>
</evidence>
<dbReference type="PANTHER" id="PTHR12304:SF15">
    <property type="entry name" value="NON-SPECIFIC RIBONUCLEOSIDE HYDROLASE RIHC"/>
    <property type="match status" value="1"/>
</dbReference>
<dbReference type="STRING" id="33968.BMS77_06940"/>
<feature type="domain" description="Inosine/uridine-preferring nucleoside hydrolase" evidence="3">
    <location>
        <begin position="5"/>
        <end position="292"/>
    </location>
</feature>
<dbReference type="GO" id="GO:0005829">
    <property type="term" value="C:cytosol"/>
    <property type="evidence" value="ECO:0007669"/>
    <property type="project" value="TreeGrafter"/>
</dbReference>
<keyword evidence="1 4" id="KW-0378">Hydrolase</keyword>
<evidence type="ECO:0000313" key="5">
    <source>
        <dbReference type="Proteomes" id="UP000192288"/>
    </source>
</evidence>
<dbReference type="eggNOG" id="COG1957">
    <property type="taxonomic scope" value="Bacteria"/>
</dbReference>
<organism evidence="4 5">
    <name type="scientific">Leuconostoc pseudomesenteroides</name>
    <dbReference type="NCBI Taxonomy" id="33968"/>
    <lineage>
        <taxon>Bacteria</taxon>
        <taxon>Bacillati</taxon>
        <taxon>Bacillota</taxon>
        <taxon>Bacilli</taxon>
        <taxon>Lactobacillales</taxon>
        <taxon>Lactobacillaceae</taxon>
        <taxon>Leuconostoc</taxon>
    </lineage>
</organism>